<dbReference type="Pfam" id="PF26079">
    <property type="entry name" value="Baseplate_J_C"/>
    <property type="match status" value="1"/>
</dbReference>
<reference evidence="4 5" key="1">
    <citation type="submission" date="2021-05" db="EMBL/GenBank/DDBJ databases">
        <title>Draft Whole Genome Sequencing Of Biosensor Chromobacterium violaceum Strain CV026 Reveals A Regulatory RNA In Chromobacterium violaceum Phenotype Regulatory Network.</title>
        <authorList>
            <person name="Hong K.W."/>
            <person name="Chan K.G."/>
            <person name="Chang C.-Y."/>
        </authorList>
    </citation>
    <scope>NUCLEOTIDE SEQUENCE [LARGE SCALE GENOMIC DNA]</scope>
    <source>
        <strain evidence="4 5">ATCC 31532</strain>
    </source>
</reference>
<dbReference type="InterPro" id="IPR052726">
    <property type="entry name" value="Phage_Baseplate_Hub"/>
</dbReference>
<dbReference type="GeneID" id="89685587"/>
<evidence type="ECO:0000313" key="4">
    <source>
        <dbReference type="EMBL" id="MBW8290361.1"/>
    </source>
</evidence>
<dbReference type="PANTHER" id="PTHR35862:SF1">
    <property type="entry name" value="FELS-2 PROPHAGE PROTEIN"/>
    <property type="match status" value="1"/>
</dbReference>
<dbReference type="RefSeq" id="WP_043579124.1">
    <property type="nucleotide sequence ID" value="NZ_CP142381.1"/>
</dbReference>
<name>A0ABS7FJU8_9NEIS</name>
<gene>
    <name evidence="4" type="ORF">KIF53_22240</name>
</gene>
<feature type="domain" description="Baseplate protein J-like barrel" evidence="1">
    <location>
        <begin position="93"/>
        <end position="181"/>
    </location>
</feature>
<evidence type="ECO:0000259" key="1">
    <source>
        <dbReference type="Pfam" id="PF04865"/>
    </source>
</evidence>
<accession>A0ABS7FJU8</accession>
<dbReference type="InterPro" id="IPR006949">
    <property type="entry name" value="Barrel_Baseplate_J-like"/>
</dbReference>
<dbReference type="InterPro" id="IPR058530">
    <property type="entry name" value="Baseplate_J-like_C"/>
</dbReference>
<dbReference type="Proteomes" id="UP000711178">
    <property type="component" value="Unassembled WGS sequence"/>
</dbReference>
<feature type="domain" description="Baseplate J-like C-terminal" evidence="3">
    <location>
        <begin position="283"/>
        <end position="364"/>
    </location>
</feature>
<dbReference type="PANTHER" id="PTHR35862">
    <property type="entry name" value="FELS-2 PROPHAGE PROTEIN"/>
    <property type="match status" value="1"/>
</dbReference>
<dbReference type="Pfam" id="PF26078">
    <property type="entry name" value="Baseplate_J_M"/>
    <property type="match status" value="1"/>
</dbReference>
<proteinExistence type="predicted"/>
<evidence type="ECO:0000259" key="2">
    <source>
        <dbReference type="Pfam" id="PF26078"/>
    </source>
</evidence>
<dbReference type="Pfam" id="PF04865">
    <property type="entry name" value="Baseplate_J"/>
    <property type="match status" value="1"/>
</dbReference>
<sequence>MTDNLPRFVDDDPQTITAQLLARYEAMSGKTLYPGHIDRIMIDLIASVAAQKSAEINDSARLNLLAFSRGAILDHLGQLVATARLAARPARTTLRFSRGASQPEDMLIPAGTRVASGDGRIAFFTGGDAKMQAGVDAIEVDAIATVSGVEGNGWLPGQINALQDFSPGIASAVNSTVSSGGADEEDDERYRQRIRLAPERFSVAGPVGAYRFHALQASQDIIDVAVSGGGRDVPPGVVRVYPLCKRGLPSAEVLAAVLARCSHDKARPLTDQVEVLPPREVPYRIVARVTLLAFADAKTVNAALQSEGRLLVERLAAGLGRDIVPSQISAALATVPGVYRVDLRTPSALRALAPYEWARCDDLDIRIEGRADD</sequence>
<dbReference type="EMBL" id="JAHDTB010000047">
    <property type="protein sequence ID" value="MBW8290361.1"/>
    <property type="molecule type" value="Genomic_DNA"/>
</dbReference>
<dbReference type="InterPro" id="IPR058531">
    <property type="entry name" value="Baseplate_J_M"/>
</dbReference>
<feature type="domain" description="Baseplate J-like central" evidence="2">
    <location>
        <begin position="203"/>
        <end position="276"/>
    </location>
</feature>
<comment type="caution">
    <text evidence="4">The sequence shown here is derived from an EMBL/GenBank/DDBJ whole genome shotgun (WGS) entry which is preliminary data.</text>
</comment>
<evidence type="ECO:0000313" key="5">
    <source>
        <dbReference type="Proteomes" id="UP000711178"/>
    </source>
</evidence>
<organism evidence="4 5">
    <name type="scientific">Chromobacterium subtsugae</name>
    <dbReference type="NCBI Taxonomy" id="251747"/>
    <lineage>
        <taxon>Bacteria</taxon>
        <taxon>Pseudomonadati</taxon>
        <taxon>Pseudomonadota</taxon>
        <taxon>Betaproteobacteria</taxon>
        <taxon>Neisseriales</taxon>
        <taxon>Chromobacteriaceae</taxon>
        <taxon>Chromobacterium</taxon>
    </lineage>
</organism>
<dbReference type="InterPro" id="IPR014507">
    <property type="entry name" value="Baseplate_assembly_J_pred"/>
</dbReference>
<dbReference type="PIRSF" id="PIRSF020481">
    <property type="entry name" value="BAP"/>
    <property type="match status" value="1"/>
</dbReference>
<evidence type="ECO:0000259" key="3">
    <source>
        <dbReference type="Pfam" id="PF26079"/>
    </source>
</evidence>
<keyword evidence="5" id="KW-1185">Reference proteome</keyword>
<protein>
    <submittedName>
        <fullName evidence="4">Baseplate J/gp47 family protein</fullName>
    </submittedName>
</protein>